<evidence type="ECO:0000313" key="6">
    <source>
        <dbReference type="EMBL" id="TNJ58671.1"/>
    </source>
</evidence>
<dbReference type="EMBL" id="VDCQ01000098">
    <property type="protein sequence ID" value="TNJ58671.1"/>
    <property type="molecule type" value="Genomic_DNA"/>
</dbReference>
<sequence length="444" mass="49386">MMFIPYSGGFVMKRRAIVHAMLLAMGATVWTGCSSQPSATEVSPAAPAEPAKPVTLTMLDGNGLSDSDFQVMFVNPVKKKYPHITVTKTSTTNINNLIAAGETPDLITTHNGNFGPYQELKLMYDMSDLAKLYKLDVARFDPVVVQAMAVTGPTALNAIPYALNFSALYYNKDLFDSFGVAYPKDGLTWDEAIELGKRMTRKLGDTQIRGLDPYAVTRFQRILGNTFYDTKTNKSTLSTPEWKSIFELSKSIISIPGNEWTDAELKNSISPDTNFHTKRISAMYGGNNMTSKLEEPTKNGLNWDVAQYPSLPSRPNVYNDIDAHLTFITSTSKHKDEAMKVLVELVSDETQMDLVRKTARKSPLADKRFEAAFAADLEFAKGKNHAGMFKSKMINSPVRPRYTTEASNLLKAAFYDYYKGKDVNTALREADEKLNQFLATEASK</sequence>
<dbReference type="InterPro" id="IPR050490">
    <property type="entry name" value="Bact_solute-bd_prot1"/>
</dbReference>
<feature type="chain" id="PRO_5039719093" evidence="5">
    <location>
        <begin position="21"/>
        <end position="444"/>
    </location>
</feature>
<accession>A0A5C4SW69</accession>
<keyword evidence="7" id="KW-1185">Reference proteome</keyword>
<evidence type="ECO:0000256" key="5">
    <source>
        <dbReference type="SAM" id="SignalP"/>
    </source>
</evidence>
<dbReference type="InterPro" id="IPR006059">
    <property type="entry name" value="SBP"/>
</dbReference>
<keyword evidence="4 5" id="KW-0732">Signal</keyword>
<evidence type="ECO:0000256" key="2">
    <source>
        <dbReference type="ARBA" id="ARBA00008520"/>
    </source>
</evidence>
<reference evidence="6 7" key="1">
    <citation type="submission" date="2019-05" db="EMBL/GenBank/DDBJ databases">
        <title>We sequenced the genome of Paenibacillus hemerocallicola KCTC 33185 for further insight into its adaptation and study the phylogeny of Paenibacillus.</title>
        <authorList>
            <person name="Narsing Rao M.P."/>
        </authorList>
    </citation>
    <scope>NUCLEOTIDE SEQUENCE [LARGE SCALE GENOMIC DNA]</scope>
    <source>
        <strain evidence="6 7">KCTC 33185</strain>
    </source>
</reference>
<organism evidence="6 7">
    <name type="scientific">Paenibacillus hemerocallicola</name>
    <dbReference type="NCBI Taxonomy" id="1172614"/>
    <lineage>
        <taxon>Bacteria</taxon>
        <taxon>Bacillati</taxon>
        <taxon>Bacillota</taxon>
        <taxon>Bacilli</taxon>
        <taxon>Bacillales</taxon>
        <taxon>Paenibacillaceae</taxon>
        <taxon>Paenibacillus</taxon>
    </lineage>
</organism>
<dbReference type="PANTHER" id="PTHR43649">
    <property type="entry name" value="ARABINOSE-BINDING PROTEIN-RELATED"/>
    <property type="match status" value="1"/>
</dbReference>
<evidence type="ECO:0000256" key="1">
    <source>
        <dbReference type="ARBA" id="ARBA00004196"/>
    </source>
</evidence>
<evidence type="ECO:0000256" key="4">
    <source>
        <dbReference type="ARBA" id="ARBA00022729"/>
    </source>
</evidence>
<keyword evidence="3" id="KW-0813">Transport</keyword>
<dbReference type="Pfam" id="PF01547">
    <property type="entry name" value="SBP_bac_1"/>
    <property type="match status" value="1"/>
</dbReference>
<dbReference type="SUPFAM" id="SSF53850">
    <property type="entry name" value="Periplasmic binding protein-like II"/>
    <property type="match status" value="1"/>
</dbReference>
<feature type="signal peptide" evidence="5">
    <location>
        <begin position="1"/>
        <end position="20"/>
    </location>
</feature>
<dbReference type="GO" id="GO:0030313">
    <property type="term" value="C:cell envelope"/>
    <property type="evidence" value="ECO:0007669"/>
    <property type="project" value="UniProtKB-SubCell"/>
</dbReference>
<proteinExistence type="inferred from homology"/>
<evidence type="ECO:0000256" key="3">
    <source>
        <dbReference type="ARBA" id="ARBA00022448"/>
    </source>
</evidence>
<dbReference type="OrthoDB" id="9782846at2"/>
<comment type="similarity">
    <text evidence="2">Belongs to the bacterial solute-binding protein 1 family.</text>
</comment>
<dbReference type="PANTHER" id="PTHR43649:SF31">
    <property type="entry name" value="SN-GLYCEROL-3-PHOSPHATE-BINDING PERIPLASMIC PROTEIN UGPB"/>
    <property type="match status" value="1"/>
</dbReference>
<evidence type="ECO:0000313" key="7">
    <source>
        <dbReference type="Proteomes" id="UP000307943"/>
    </source>
</evidence>
<comment type="subcellular location">
    <subcellularLocation>
        <location evidence="1">Cell envelope</location>
    </subcellularLocation>
</comment>
<gene>
    <name evidence="6" type="ORF">FE784_37960</name>
</gene>
<protein>
    <submittedName>
        <fullName evidence="6">Extracellular solute-binding protein</fullName>
    </submittedName>
</protein>
<dbReference type="Proteomes" id="UP000307943">
    <property type="component" value="Unassembled WGS sequence"/>
</dbReference>
<dbReference type="AlphaFoldDB" id="A0A5C4SW69"/>
<dbReference type="Gene3D" id="3.40.190.10">
    <property type="entry name" value="Periplasmic binding protein-like II"/>
    <property type="match status" value="1"/>
</dbReference>
<name>A0A5C4SW69_9BACL</name>
<comment type="caution">
    <text evidence="6">The sequence shown here is derived from an EMBL/GenBank/DDBJ whole genome shotgun (WGS) entry which is preliminary data.</text>
</comment>